<sequence length="317" mass="36153">MIKEPKKILIIHLGTLGDLMLSRPALLSIRKYFKKSEIHFLGKPHLIALIKKELDIKEIFNIEGRLFLNFFAGSADFLKIYDLVILFARYKRPQWNIIFEKAPTWFIQTIPSENNIHIALYQKNQLSQYGIKGISQFIPLSFSSSISMSKADYFIHPGSGSITKNWLPQYFTKVIAEFSSLKPGLIVGPADEEIAEEILFFLENQYPRLYKKIIILKNLSLLELALIMQQGIFYLGNDSGISHLAAALGIPTFVIFGPTDAKIWQPWGKKVITFTSKTSCAPCSDEKRRNCKQRICLEDIKPEEVVEGIRRVIKAVA</sequence>
<dbReference type="PANTHER" id="PTHR30160">
    <property type="entry name" value="TETRAACYLDISACCHARIDE 4'-KINASE-RELATED"/>
    <property type="match status" value="1"/>
</dbReference>
<name>A0A7C0YAP2_DESA2</name>
<dbReference type="InterPro" id="IPR002201">
    <property type="entry name" value="Glyco_trans_9"/>
</dbReference>
<dbReference type="Gene3D" id="3.40.50.2000">
    <property type="entry name" value="Glycogen Phosphorylase B"/>
    <property type="match status" value="2"/>
</dbReference>
<dbReference type="PANTHER" id="PTHR30160:SF23">
    <property type="match status" value="1"/>
</dbReference>
<dbReference type="GO" id="GO:0005829">
    <property type="term" value="C:cytosol"/>
    <property type="evidence" value="ECO:0007669"/>
    <property type="project" value="TreeGrafter"/>
</dbReference>
<comment type="caution">
    <text evidence="3">The sequence shown here is derived from an EMBL/GenBank/DDBJ whole genome shotgun (WGS) entry which is preliminary data.</text>
</comment>
<organism evidence="3">
    <name type="scientific">Desulfofervidus auxilii</name>
    <dbReference type="NCBI Taxonomy" id="1621989"/>
    <lineage>
        <taxon>Bacteria</taxon>
        <taxon>Pseudomonadati</taxon>
        <taxon>Thermodesulfobacteriota</taxon>
        <taxon>Candidatus Desulfofervidia</taxon>
        <taxon>Candidatus Desulfofervidales</taxon>
        <taxon>Candidatus Desulfofervidaceae</taxon>
        <taxon>Candidatus Desulfofervidus</taxon>
    </lineage>
</organism>
<reference evidence="3" key="1">
    <citation type="journal article" date="2020" name="mSystems">
        <title>Genome- and Community-Level Interaction Insights into Carbon Utilization and Element Cycling Functions of Hydrothermarchaeota in Hydrothermal Sediment.</title>
        <authorList>
            <person name="Zhou Z."/>
            <person name="Liu Y."/>
            <person name="Xu W."/>
            <person name="Pan J."/>
            <person name="Luo Z.H."/>
            <person name="Li M."/>
        </authorList>
    </citation>
    <scope>NUCLEOTIDE SEQUENCE [LARGE SCALE GENOMIC DNA]</scope>
    <source>
        <strain evidence="3">HyVt-233</strain>
    </source>
</reference>
<dbReference type="CDD" id="cd03789">
    <property type="entry name" value="GT9_LPS_heptosyltransferase"/>
    <property type="match status" value="1"/>
</dbReference>
<dbReference type="EMBL" id="DRBS01000281">
    <property type="protein sequence ID" value="HDD44692.1"/>
    <property type="molecule type" value="Genomic_DNA"/>
</dbReference>
<dbReference type="InterPro" id="IPR051199">
    <property type="entry name" value="LPS_LOS_Heptosyltrfase"/>
</dbReference>
<dbReference type="Pfam" id="PF01075">
    <property type="entry name" value="Glyco_transf_9"/>
    <property type="match status" value="1"/>
</dbReference>
<dbReference type="Proteomes" id="UP000886289">
    <property type="component" value="Unassembled WGS sequence"/>
</dbReference>
<evidence type="ECO:0000256" key="1">
    <source>
        <dbReference type="ARBA" id="ARBA00022676"/>
    </source>
</evidence>
<evidence type="ECO:0000256" key="2">
    <source>
        <dbReference type="ARBA" id="ARBA00022679"/>
    </source>
</evidence>
<proteinExistence type="predicted"/>
<dbReference type="SUPFAM" id="SSF53756">
    <property type="entry name" value="UDP-Glycosyltransferase/glycogen phosphorylase"/>
    <property type="match status" value="1"/>
</dbReference>
<accession>A0A7C0YAP2</accession>
<evidence type="ECO:0000313" key="3">
    <source>
        <dbReference type="EMBL" id="HDD44692.1"/>
    </source>
</evidence>
<keyword evidence="1" id="KW-0328">Glycosyltransferase</keyword>
<dbReference type="GO" id="GO:0009244">
    <property type="term" value="P:lipopolysaccharide core region biosynthetic process"/>
    <property type="evidence" value="ECO:0007669"/>
    <property type="project" value="TreeGrafter"/>
</dbReference>
<dbReference type="AlphaFoldDB" id="A0A7C0YAP2"/>
<keyword evidence="2" id="KW-0808">Transferase</keyword>
<protein>
    <submittedName>
        <fullName evidence="3">Glycosyltransferase family 9 protein</fullName>
    </submittedName>
</protein>
<gene>
    <name evidence="3" type="ORF">ENG63_07525</name>
</gene>
<dbReference type="GO" id="GO:0008713">
    <property type="term" value="F:ADP-heptose-lipopolysaccharide heptosyltransferase activity"/>
    <property type="evidence" value="ECO:0007669"/>
    <property type="project" value="TreeGrafter"/>
</dbReference>